<dbReference type="RefSeq" id="WP_254161632.1">
    <property type="nucleotide sequence ID" value="NZ_CP100358.1"/>
</dbReference>
<dbReference type="Proteomes" id="UP001056855">
    <property type="component" value="Plasmid unnamed3"/>
</dbReference>
<gene>
    <name evidence="1" type="ORF">NGM29_20785</name>
</gene>
<geneLocation type="plasmid" evidence="1 2">
    <name>unnamed3</name>
</geneLocation>
<reference evidence="1" key="1">
    <citation type="submission" date="2022-06" db="EMBL/GenBank/DDBJ databases">
        <title>Diverse halophilic archaea isolated from saline environments.</title>
        <authorList>
            <person name="Cui H.-L."/>
        </authorList>
    </citation>
    <scope>NUCLEOTIDE SEQUENCE</scope>
    <source>
        <strain evidence="1">WLHS1</strain>
        <plasmid evidence="1">unnamed3</plasmid>
    </source>
</reference>
<evidence type="ECO:0000313" key="1">
    <source>
        <dbReference type="EMBL" id="UTF56026.1"/>
    </source>
</evidence>
<keyword evidence="1" id="KW-0614">Plasmid</keyword>
<dbReference type="EMBL" id="CP100358">
    <property type="protein sequence ID" value="UTF56026.1"/>
    <property type="molecule type" value="Genomic_DNA"/>
</dbReference>
<sequence length="78" mass="9004">MRGDRPFTYMAAPGAHQQGDHARAYAVVMEQLQKCDDRRPLDRPHNAMKEAVNATIRQMPTLEVMVRQDLEERRRGNA</sequence>
<proteinExistence type="predicted"/>
<dbReference type="GeneID" id="73292537"/>
<dbReference type="KEGG" id="sawl:NGM29_20785"/>
<evidence type="ECO:0000313" key="2">
    <source>
        <dbReference type="Proteomes" id="UP001056855"/>
    </source>
</evidence>
<organism evidence="1 2">
    <name type="scientific">Natronosalvus rutilus</name>
    <dbReference type="NCBI Taxonomy" id="2953753"/>
    <lineage>
        <taxon>Archaea</taxon>
        <taxon>Methanobacteriati</taxon>
        <taxon>Methanobacteriota</taxon>
        <taxon>Stenosarchaea group</taxon>
        <taxon>Halobacteria</taxon>
        <taxon>Halobacteriales</taxon>
        <taxon>Natrialbaceae</taxon>
        <taxon>Natronosalvus</taxon>
    </lineage>
</organism>
<protein>
    <submittedName>
        <fullName evidence="1">Uncharacterized protein</fullName>
    </submittedName>
</protein>
<dbReference type="AlphaFoldDB" id="A0A9E7NEJ3"/>
<name>A0A9E7NEJ3_9EURY</name>
<accession>A0A9E7NEJ3</accession>
<keyword evidence="2" id="KW-1185">Reference proteome</keyword>